<feature type="domain" description="Peptidase S49" evidence="9">
    <location>
        <begin position="369"/>
        <end position="518"/>
    </location>
</feature>
<dbReference type="EMBL" id="SOBG01000002">
    <property type="protein sequence ID" value="TDT71826.1"/>
    <property type="molecule type" value="Genomic_DNA"/>
</dbReference>
<keyword evidence="4" id="KW-0378">Hydrolase</keyword>
<keyword evidence="6 8" id="KW-0472">Membrane</keyword>
<comment type="subcellular location">
    <subcellularLocation>
        <location evidence="1">Membrane</location>
    </subcellularLocation>
</comment>
<dbReference type="PANTHER" id="PTHR33209">
    <property type="entry name" value="PROTEASE 4"/>
    <property type="match status" value="1"/>
</dbReference>
<dbReference type="GO" id="GO:0016020">
    <property type="term" value="C:membrane"/>
    <property type="evidence" value="ECO:0007669"/>
    <property type="project" value="UniProtKB-SubCell"/>
</dbReference>
<dbReference type="RefSeq" id="WP_134112419.1">
    <property type="nucleotide sequence ID" value="NZ_SOBG01000002.1"/>
</dbReference>
<dbReference type="InterPro" id="IPR029045">
    <property type="entry name" value="ClpP/crotonase-like_dom_sf"/>
</dbReference>
<dbReference type="GO" id="GO:0006465">
    <property type="term" value="P:signal peptide processing"/>
    <property type="evidence" value="ECO:0007669"/>
    <property type="project" value="InterPro"/>
</dbReference>
<dbReference type="PANTHER" id="PTHR33209:SF1">
    <property type="entry name" value="PEPTIDASE S49 DOMAIN-CONTAINING PROTEIN"/>
    <property type="match status" value="1"/>
</dbReference>
<dbReference type="InterPro" id="IPR004635">
    <property type="entry name" value="Pept_S49_SppA"/>
</dbReference>
<reference evidence="10 11" key="1">
    <citation type="submission" date="2019-03" db="EMBL/GenBank/DDBJ databases">
        <title>Genomic Encyclopedia of Type Strains, Phase IV (KMG-IV): sequencing the most valuable type-strain genomes for metagenomic binning, comparative biology and taxonomic classification.</title>
        <authorList>
            <person name="Goeker M."/>
        </authorList>
    </citation>
    <scope>NUCLEOTIDE SEQUENCE [LARGE SCALE GENOMIC DNA]</scope>
    <source>
        <strain evidence="10 11">DSM 100055</strain>
    </source>
</reference>
<feature type="domain" description="Peptidase S49" evidence="9">
    <location>
        <begin position="129"/>
        <end position="276"/>
    </location>
</feature>
<evidence type="ECO:0000256" key="8">
    <source>
        <dbReference type="SAM" id="Phobius"/>
    </source>
</evidence>
<keyword evidence="11" id="KW-1185">Reference proteome</keyword>
<evidence type="ECO:0000313" key="11">
    <source>
        <dbReference type="Proteomes" id="UP000294678"/>
    </source>
</evidence>
<evidence type="ECO:0000256" key="7">
    <source>
        <dbReference type="PIRSR" id="PIRSR001217-1"/>
    </source>
</evidence>
<evidence type="ECO:0000259" key="9">
    <source>
        <dbReference type="Pfam" id="PF01343"/>
    </source>
</evidence>
<evidence type="ECO:0000256" key="5">
    <source>
        <dbReference type="ARBA" id="ARBA00022825"/>
    </source>
</evidence>
<dbReference type="Proteomes" id="UP000294678">
    <property type="component" value="Unassembled WGS sequence"/>
</dbReference>
<dbReference type="CDD" id="cd07023">
    <property type="entry name" value="S49_Sppa_N_C"/>
    <property type="match status" value="1"/>
</dbReference>
<comment type="caution">
    <text evidence="10">The sequence shown here is derived from an EMBL/GenBank/DDBJ whole genome shotgun (WGS) entry which is preliminary data.</text>
</comment>
<dbReference type="InterPro" id="IPR047272">
    <property type="entry name" value="S49_SppA_C"/>
</dbReference>
<accession>A0AA46E003</accession>
<dbReference type="AlphaFoldDB" id="A0AA46E003"/>
<keyword evidence="3 10" id="KW-0645">Protease</keyword>
<name>A0AA46E003_9FUSO</name>
<dbReference type="CDD" id="cd07018">
    <property type="entry name" value="S49_SppA_67K_type"/>
    <property type="match status" value="1"/>
</dbReference>
<dbReference type="NCBIfam" id="TIGR00706">
    <property type="entry name" value="SppA_dom"/>
    <property type="match status" value="1"/>
</dbReference>
<gene>
    <name evidence="10" type="ORF">EV215_0515</name>
</gene>
<feature type="active site" description="Nucleophile" evidence="7">
    <location>
        <position position="384"/>
    </location>
</feature>
<evidence type="ECO:0000256" key="4">
    <source>
        <dbReference type="ARBA" id="ARBA00022801"/>
    </source>
</evidence>
<dbReference type="PIRSF" id="PIRSF001217">
    <property type="entry name" value="Protease_4_SppA"/>
    <property type="match status" value="1"/>
</dbReference>
<keyword evidence="5" id="KW-0720">Serine protease</keyword>
<dbReference type="InterPro" id="IPR047217">
    <property type="entry name" value="S49_SppA_67K_type_N"/>
</dbReference>
<protein>
    <submittedName>
        <fullName evidence="10">Protease-4</fullName>
    </submittedName>
</protein>
<dbReference type="SUPFAM" id="SSF52096">
    <property type="entry name" value="ClpP/crotonase"/>
    <property type="match status" value="2"/>
</dbReference>
<comment type="similarity">
    <text evidence="2">Belongs to the peptidase S49 family.</text>
</comment>
<dbReference type="InterPro" id="IPR004634">
    <property type="entry name" value="Pept_S49_pIV"/>
</dbReference>
<sequence length="574" mass="66570">MKKILLFILNLIKYVIKQIVFIILSFSILFGIIFYFVSVNLPSEMEKTVEVVPDSYLELSFPDGLREKNNFESIVENIFDNRTTSFYDAVRAIENAKMDNKIKGILINLTTINLPMVYMEEIGKELEEFKKYNKKIYAYGEIITNGNYFLASYADEIVMPPSHSTIVNLSGYYRVIGYYKNLFDKIGVKFDVLHIGDYKTYSEEYIRENMSKERKEELSRVLDYSLNYFVEQISKNRNIDKYKFYNNLINGKYVSKDSLIAKESKLIDGLEYYNQFLVKKGINNIISISKYNKARIERKSKDKIAIIYADGNIDFETSYSNMNSITYSQMEEELKLAEEDKNIKGIVFRVNSPGGLALIAELITERYNNTNKPIYVSIGRVAASGGYYISTVGKKIFINNSSITGSIGVVTRIFNVNELYDKLGIRLEEIKKGKYSDLYSLNNKLTEEERRIIIENQKNTYKEFKNRVEKSRKIDSESLEKIAQGKIWIGKEAVENGLVDGIATLNGTIKIMAKDLGLDNYSIIEIYKKVEDNNLVSRFSKYIKVNNIYDKLNEELKYIESYNKKILLMNEYDI</sequence>
<evidence type="ECO:0000313" key="10">
    <source>
        <dbReference type="EMBL" id="TDT71826.1"/>
    </source>
</evidence>
<evidence type="ECO:0000256" key="6">
    <source>
        <dbReference type="ARBA" id="ARBA00023136"/>
    </source>
</evidence>
<evidence type="ECO:0000256" key="1">
    <source>
        <dbReference type="ARBA" id="ARBA00004370"/>
    </source>
</evidence>
<dbReference type="NCBIfam" id="TIGR00705">
    <property type="entry name" value="SppA_67K"/>
    <property type="match status" value="1"/>
</dbReference>
<feature type="active site" description="Proton donor/acceptor" evidence="7">
    <location>
        <position position="199"/>
    </location>
</feature>
<dbReference type="InterPro" id="IPR002142">
    <property type="entry name" value="Peptidase_S49"/>
</dbReference>
<evidence type="ECO:0000256" key="2">
    <source>
        <dbReference type="ARBA" id="ARBA00008683"/>
    </source>
</evidence>
<proteinExistence type="inferred from homology"/>
<evidence type="ECO:0000256" key="3">
    <source>
        <dbReference type="ARBA" id="ARBA00022670"/>
    </source>
</evidence>
<dbReference type="Gene3D" id="3.90.226.10">
    <property type="entry name" value="2-enoyl-CoA Hydratase, Chain A, domain 1"/>
    <property type="match status" value="2"/>
</dbReference>
<feature type="transmembrane region" description="Helical" evidence="8">
    <location>
        <begin position="20"/>
        <end position="37"/>
    </location>
</feature>
<keyword evidence="8" id="KW-1133">Transmembrane helix</keyword>
<dbReference type="Pfam" id="PF01343">
    <property type="entry name" value="Peptidase_S49"/>
    <property type="match status" value="2"/>
</dbReference>
<dbReference type="GO" id="GO:0008236">
    <property type="term" value="F:serine-type peptidase activity"/>
    <property type="evidence" value="ECO:0007669"/>
    <property type="project" value="UniProtKB-KW"/>
</dbReference>
<keyword evidence="8" id="KW-0812">Transmembrane</keyword>
<organism evidence="10 11">
    <name type="scientific">Hypnocyclicus thermotrophus</name>
    <dbReference type="NCBI Taxonomy" id="1627895"/>
    <lineage>
        <taxon>Bacteria</taxon>
        <taxon>Fusobacteriati</taxon>
        <taxon>Fusobacteriota</taxon>
        <taxon>Fusobacteriia</taxon>
        <taxon>Fusobacteriales</taxon>
        <taxon>Fusobacteriaceae</taxon>
        <taxon>Hypnocyclicus</taxon>
    </lineage>
</organism>